<dbReference type="GO" id="GO:0003676">
    <property type="term" value="F:nucleic acid binding"/>
    <property type="evidence" value="ECO:0007669"/>
    <property type="project" value="InterPro"/>
</dbReference>
<dbReference type="Proteomes" id="UP000822688">
    <property type="component" value="Chromosome 10"/>
</dbReference>
<feature type="compositionally biased region" description="Pro residues" evidence="1">
    <location>
        <begin position="606"/>
        <end position="615"/>
    </location>
</feature>
<gene>
    <name evidence="3" type="ORF">KC19_10G134300</name>
</gene>
<dbReference type="CDD" id="cd05688">
    <property type="entry name" value="S1_RPS1_repeat_ec3"/>
    <property type="match status" value="1"/>
</dbReference>
<evidence type="ECO:0000256" key="1">
    <source>
        <dbReference type="SAM" id="MobiDB-lite"/>
    </source>
</evidence>
<dbReference type="SUPFAM" id="SSF50249">
    <property type="entry name" value="Nucleic acid-binding proteins"/>
    <property type="match status" value="1"/>
</dbReference>
<dbReference type="PANTHER" id="PTHR47600">
    <property type="entry name" value="NUCLEIC ACID-BINDING, OB-FOLD-LIKE PROTEIN"/>
    <property type="match status" value="1"/>
</dbReference>
<dbReference type="PANTHER" id="PTHR47600:SF1">
    <property type="entry name" value="NUCLEIC ACID-BINDING, OB-FOLD-LIKE PROTEIN"/>
    <property type="match status" value="1"/>
</dbReference>
<feature type="compositionally biased region" description="Acidic residues" evidence="1">
    <location>
        <begin position="478"/>
        <end position="489"/>
    </location>
</feature>
<dbReference type="InterPro" id="IPR003029">
    <property type="entry name" value="S1_domain"/>
</dbReference>
<feature type="compositionally biased region" description="Polar residues" evidence="1">
    <location>
        <begin position="442"/>
        <end position="453"/>
    </location>
</feature>
<organism evidence="3 4">
    <name type="scientific">Ceratodon purpureus</name>
    <name type="common">Fire moss</name>
    <name type="synonym">Dicranum purpureum</name>
    <dbReference type="NCBI Taxonomy" id="3225"/>
    <lineage>
        <taxon>Eukaryota</taxon>
        <taxon>Viridiplantae</taxon>
        <taxon>Streptophyta</taxon>
        <taxon>Embryophyta</taxon>
        <taxon>Bryophyta</taxon>
        <taxon>Bryophytina</taxon>
        <taxon>Bryopsida</taxon>
        <taxon>Dicranidae</taxon>
        <taxon>Pseudoditrichales</taxon>
        <taxon>Ditrichaceae</taxon>
        <taxon>Ceratodon</taxon>
    </lineage>
</organism>
<feature type="compositionally biased region" description="Low complexity" evidence="1">
    <location>
        <begin position="200"/>
        <end position="212"/>
    </location>
</feature>
<feature type="domain" description="S1 motif" evidence="2">
    <location>
        <begin position="823"/>
        <end position="891"/>
    </location>
</feature>
<keyword evidence="4" id="KW-1185">Reference proteome</keyword>
<feature type="compositionally biased region" description="Pro residues" evidence="1">
    <location>
        <begin position="181"/>
        <end position="190"/>
    </location>
</feature>
<dbReference type="PROSITE" id="PS50126">
    <property type="entry name" value="S1"/>
    <property type="match status" value="1"/>
</dbReference>
<proteinExistence type="predicted"/>
<accession>A0A8T0GLI4</accession>
<dbReference type="Pfam" id="PF00575">
    <property type="entry name" value="S1"/>
    <property type="match status" value="1"/>
</dbReference>
<feature type="compositionally biased region" description="Basic and acidic residues" evidence="1">
    <location>
        <begin position="648"/>
        <end position="661"/>
    </location>
</feature>
<feature type="region of interest" description="Disordered" evidence="1">
    <location>
        <begin position="286"/>
        <end position="419"/>
    </location>
</feature>
<feature type="region of interest" description="Disordered" evidence="1">
    <location>
        <begin position="577"/>
        <end position="661"/>
    </location>
</feature>
<feature type="region of interest" description="Disordered" evidence="1">
    <location>
        <begin position="150"/>
        <end position="263"/>
    </location>
</feature>
<reference evidence="3" key="1">
    <citation type="submission" date="2020-06" db="EMBL/GenBank/DDBJ databases">
        <title>WGS assembly of Ceratodon purpureus strain R40.</title>
        <authorList>
            <person name="Carey S.B."/>
            <person name="Jenkins J."/>
            <person name="Shu S."/>
            <person name="Lovell J.T."/>
            <person name="Sreedasyam A."/>
            <person name="Maumus F."/>
            <person name="Tiley G.P."/>
            <person name="Fernandez-Pozo N."/>
            <person name="Barry K."/>
            <person name="Chen C."/>
            <person name="Wang M."/>
            <person name="Lipzen A."/>
            <person name="Daum C."/>
            <person name="Saski C.A."/>
            <person name="Payton A.C."/>
            <person name="Mcbreen J.C."/>
            <person name="Conrad R.E."/>
            <person name="Kollar L.M."/>
            <person name="Olsson S."/>
            <person name="Huttunen S."/>
            <person name="Landis J.B."/>
            <person name="Wickett N.J."/>
            <person name="Johnson M.G."/>
            <person name="Rensing S.A."/>
            <person name="Grimwood J."/>
            <person name="Schmutz J."/>
            <person name="Mcdaniel S.F."/>
        </authorList>
    </citation>
    <scope>NUCLEOTIDE SEQUENCE</scope>
    <source>
        <strain evidence="3">R40</strain>
    </source>
</reference>
<dbReference type="AlphaFoldDB" id="A0A8T0GLI4"/>
<dbReference type="Gene3D" id="2.40.50.140">
    <property type="entry name" value="Nucleic acid-binding proteins"/>
    <property type="match status" value="1"/>
</dbReference>
<feature type="region of interest" description="Disordered" evidence="1">
    <location>
        <begin position="432"/>
        <end position="544"/>
    </location>
</feature>
<name>A0A8T0GLI4_CERPU</name>
<dbReference type="SMART" id="SM00316">
    <property type="entry name" value="S1"/>
    <property type="match status" value="2"/>
</dbReference>
<protein>
    <recommendedName>
        <fullName evidence="2">S1 motif domain-containing protein</fullName>
    </recommendedName>
</protein>
<comment type="caution">
    <text evidence="3">The sequence shown here is derived from an EMBL/GenBank/DDBJ whole genome shotgun (WGS) entry which is preliminary data.</text>
</comment>
<feature type="region of interest" description="Disordered" evidence="1">
    <location>
        <begin position="728"/>
        <end position="753"/>
    </location>
</feature>
<dbReference type="InterPro" id="IPR012340">
    <property type="entry name" value="NA-bd_OB-fold"/>
</dbReference>
<evidence type="ECO:0000313" key="3">
    <source>
        <dbReference type="EMBL" id="KAG0559853.1"/>
    </source>
</evidence>
<dbReference type="EMBL" id="CM026431">
    <property type="protein sequence ID" value="KAG0559853.1"/>
    <property type="molecule type" value="Genomic_DNA"/>
</dbReference>
<evidence type="ECO:0000313" key="4">
    <source>
        <dbReference type="Proteomes" id="UP000822688"/>
    </source>
</evidence>
<evidence type="ECO:0000259" key="2">
    <source>
        <dbReference type="PROSITE" id="PS50126"/>
    </source>
</evidence>
<sequence length="1007" mass="108949">MQSSAMALPSCSVQCASARWLALRPSQVGASSKFGGRTLGLLAWRRRCHWGSQRTGIVKVMAMGRKKEAGKGGESERPDVKFDGNDLMELEFGRLLGEPRQATLAKVIGRKVNPEASYIDIEKKPIKKMQSSSPSKLSEAEFARLLNQEGRPNAQPPLSVYKPAKPASQSSENLPGLVKPPSRPGQPLPQAPRRTPSDNSSKPSSAAPAKKAVPLVTFGPGGFAAQSNKPSAKEDDYMNLVQKPAVPSPDSYKPSWPKIDSVPPMLIGKAKKVEEDYMSLVQKPAIPSPDSIKPSWPKNDAVPPMLIGQSKKAVESEDDSMLRKPRSGDQSVAPKPLGILDSEVGPRIAEDPKVPILTGKPSQSKPSKKLSDSPGPVLASPSSDISEEQFAKLLELAGSTREDQDVPSEIPTPTINLSKPKYTLGLKPTLIAKPPLDANKSEGVTSGDGSMSIPSDDLVLKASLSPAAANVETTTSEDNAEPTDSEAESGVDLSQLDEKPAAELAKPDNGQSDSEQAILRLVKKASRISPVRPPKRFSPAAPETLKSRIVDSVSSADDRLAGWSDEVKAAVKRSEAALPNIATQAPSEKEFDQLLQRRKAELIQRPVPPPTPEISPDPSEVSSQQRSAFRPASPSPKPPRDVAATTLSDKRIPSKEEEDQDWARAHALRESKTVEEVVFTRAIANGLLANFGSLVGFLPSYELSSRRRPPSFSAWAQDNGFVINRKLKSSASSESGEPANDSESPEDTEKTGGADAEYKRLLDLYGRARTDILLALVGETAKVVVVAVERERNQLRFSEKEAEGEGQELAQKKAQLMTSLNVGDIVKCKIKKVTNFGAFVELEGVPALIHISELSWNRVTDPSAILDVGQEVEVKVCRLDRYLQRISLSLKQMQPDPLRETLESLDLRGPEVSVGALSDDETTVMPELIGVTERLEAYKGIDSVQLGRRIQGNALAPTFQVYLSGQLDDGFKLLARSGNQVQEVLVQTALDRDSMKDAIRQCTFSDN</sequence>